<feature type="region of interest" description="Disordered" evidence="6">
    <location>
        <begin position="377"/>
        <end position="429"/>
    </location>
</feature>
<keyword evidence="4" id="KW-0539">Nucleus</keyword>
<dbReference type="PANTHER" id="PTHR48225:SF7">
    <property type="entry name" value="MEIOSIS-SPECIFIC PROTEIN HOP1"/>
    <property type="match status" value="1"/>
</dbReference>
<keyword evidence="5" id="KW-0469">Meiosis</keyword>
<dbReference type="AlphaFoldDB" id="A0A4S2MKC1"/>
<dbReference type="PROSITE" id="PS50815">
    <property type="entry name" value="HORMA"/>
    <property type="match status" value="1"/>
</dbReference>
<feature type="compositionally biased region" description="Polar residues" evidence="6">
    <location>
        <begin position="339"/>
        <end position="359"/>
    </location>
</feature>
<accession>A0A4S2MKC1</accession>
<dbReference type="InterPro" id="IPR003511">
    <property type="entry name" value="HORMA_dom"/>
</dbReference>
<dbReference type="InterPro" id="IPR011011">
    <property type="entry name" value="Znf_FYVE_PHD"/>
</dbReference>
<dbReference type="GO" id="GO:0005634">
    <property type="term" value="C:nucleus"/>
    <property type="evidence" value="ECO:0007669"/>
    <property type="project" value="UniProtKB-SubCell"/>
</dbReference>
<protein>
    <recommendedName>
        <fullName evidence="7">HORMA domain-containing protein</fullName>
    </recommendedName>
</protein>
<keyword evidence="3" id="KW-0158">Chromosome</keyword>
<dbReference type="InterPro" id="IPR013083">
    <property type="entry name" value="Znf_RING/FYVE/PHD"/>
</dbReference>
<evidence type="ECO:0000313" key="9">
    <source>
        <dbReference type="Proteomes" id="UP000298138"/>
    </source>
</evidence>
<dbReference type="Proteomes" id="UP000298138">
    <property type="component" value="Unassembled WGS sequence"/>
</dbReference>
<evidence type="ECO:0000256" key="2">
    <source>
        <dbReference type="ARBA" id="ARBA00004286"/>
    </source>
</evidence>
<evidence type="ECO:0000256" key="3">
    <source>
        <dbReference type="ARBA" id="ARBA00022454"/>
    </source>
</evidence>
<gene>
    <name evidence="8" type="ORF">EX30DRAFT_351966</name>
</gene>
<sequence length="700" mass="78389">MATGQLFLTRYKAPPVTETPPIPATTTIQTQIVAPEEAQIIDQHQSMEVIQTLLAASIGSMAYLRGLFPDDCFVKMRYGLNRSATDYQAFTVENDGKTKADERDADRRGTKITRLCRGKSKEADVLLDWLENGVFRALEDSQLKALQLAIYLDESQPDIITESYTFSFSYLDGQNIPEINITDIHGHKVTVNDASKDQRWLTMRVHYHDSTPVDYNPPGFVRLPLGSASLMIPGDEKDVQRQHCGTMNAGFHCVSLKVSHAKKCLSLARGRRAMSRFCLVDNDIQAPQFDFKRSTTLKNASQDVFSSQRSLLLNSESDQHGSTKSTGPELQVSMSNGIHMSSTQPEVSNTPSAGTTSGTKEGIEKSILKRMLAPVRTESGWLPTQPIEPVKPKRNSRTGRFTSLSKRRSNPATSPSSKTLKRMRSSEPAKMVLKRSTAQNLLDNNGESAGSKKKTRRSNSHRVSCECGYFEEDGDMICCDICDKWQHAHCYGFTSSLDERLADLHSCYTCLLKDEQPLLQEMKELTLFRRALRFTWDTPKFPSTPEAFATEVGCDKPEALKLLKRLESEGFLRNKTKIATTPTKLSSLRNYLTFDVVKTEETEELERTYFDPWMKIAHHYCGSHDTSLLKVTPAITEHMDHDDEADTVPASVPLFEETQSQAPPSMLMALDHQPIAETPPQVVVSSVAQCETSIFVGYRT</sequence>
<dbReference type="InterPro" id="IPR036570">
    <property type="entry name" value="HORMA_dom_sf"/>
</dbReference>
<dbReference type="InterPro" id="IPR051294">
    <property type="entry name" value="HORMA_MeioticProgression"/>
</dbReference>
<feature type="region of interest" description="Disordered" evidence="6">
    <location>
        <begin position="436"/>
        <end position="455"/>
    </location>
</feature>
<name>A0A4S2MKC1_9PEZI</name>
<evidence type="ECO:0000256" key="4">
    <source>
        <dbReference type="ARBA" id="ARBA00023242"/>
    </source>
</evidence>
<dbReference type="Gene3D" id="3.30.40.10">
    <property type="entry name" value="Zinc/RING finger domain, C3HC4 (zinc finger)"/>
    <property type="match status" value="1"/>
</dbReference>
<dbReference type="GO" id="GO:0007130">
    <property type="term" value="P:synaptonemal complex assembly"/>
    <property type="evidence" value="ECO:0007669"/>
    <property type="project" value="TreeGrafter"/>
</dbReference>
<dbReference type="GO" id="GO:0005694">
    <property type="term" value="C:chromosome"/>
    <property type="evidence" value="ECO:0007669"/>
    <property type="project" value="UniProtKB-SubCell"/>
</dbReference>
<proteinExistence type="predicted"/>
<dbReference type="GO" id="GO:0051598">
    <property type="term" value="P:meiotic recombination checkpoint signaling"/>
    <property type="evidence" value="ECO:0007669"/>
    <property type="project" value="TreeGrafter"/>
</dbReference>
<organism evidence="8 9">
    <name type="scientific">Ascodesmis nigricans</name>
    <dbReference type="NCBI Taxonomy" id="341454"/>
    <lineage>
        <taxon>Eukaryota</taxon>
        <taxon>Fungi</taxon>
        <taxon>Dikarya</taxon>
        <taxon>Ascomycota</taxon>
        <taxon>Pezizomycotina</taxon>
        <taxon>Pezizomycetes</taxon>
        <taxon>Pezizales</taxon>
        <taxon>Ascodesmidaceae</taxon>
        <taxon>Ascodesmis</taxon>
    </lineage>
</organism>
<feature type="region of interest" description="Disordered" evidence="6">
    <location>
        <begin position="339"/>
        <end position="364"/>
    </location>
</feature>
<dbReference type="SUPFAM" id="SSF57903">
    <property type="entry name" value="FYVE/PHD zinc finger"/>
    <property type="match status" value="1"/>
</dbReference>
<evidence type="ECO:0000313" key="8">
    <source>
        <dbReference type="EMBL" id="TGZ77343.1"/>
    </source>
</evidence>
<evidence type="ECO:0000256" key="1">
    <source>
        <dbReference type="ARBA" id="ARBA00004123"/>
    </source>
</evidence>
<feature type="compositionally biased region" description="Polar residues" evidence="6">
    <location>
        <begin position="398"/>
        <end position="418"/>
    </location>
</feature>
<dbReference type="InParanoid" id="A0A4S2MKC1"/>
<dbReference type="PANTHER" id="PTHR48225">
    <property type="entry name" value="HORMA DOMAIN-CONTAINING PROTEIN 1"/>
    <property type="match status" value="1"/>
</dbReference>
<dbReference type="Pfam" id="PF02301">
    <property type="entry name" value="HORMA"/>
    <property type="match status" value="2"/>
</dbReference>
<evidence type="ECO:0000259" key="7">
    <source>
        <dbReference type="PROSITE" id="PS50815"/>
    </source>
</evidence>
<dbReference type="Gene3D" id="3.30.900.10">
    <property type="entry name" value="HORMA domain"/>
    <property type="match status" value="2"/>
</dbReference>
<dbReference type="OrthoDB" id="1928087at2759"/>
<evidence type="ECO:0000256" key="6">
    <source>
        <dbReference type="SAM" id="MobiDB-lite"/>
    </source>
</evidence>
<comment type="subcellular location">
    <subcellularLocation>
        <location evidence="2">Chromosome</location>
    </subcellularLocation>
    <subcellularLocation>
        <location evidence="1">Nucleus</location>
    </subcellularLocation>
</comment>
<feature type="compositionally biased region" description="Polar residues" evidence="6">
    <location>
        <begin position="436"/>
        <end position="448"/>
    </location>
</feature>
<dbReference type="SUPFAM" id="SSF56019">
    <property type="entry name" value="The spindle assembly checkpoint protein mad2"/>
    <property type="match status" value="2"/>
</dbReference>
<dbReference type="STRING" id="341454.A0A4S2MKC1"/>
<reference evidence="8 9" key="1">
    <citation type="submission" date="2019-04" db="EMBL/GenBank/DDBJ databases">
        <title>Comparative genomics and transcriptomics to analyze fruiting body development in filamentous ascomycetes.</title>
        <authorList>
            <consortium name="DOE Joint Genome Institute"/>
            <person name="Lutkenhaus R."/>
            <person name="Traeger S."/>
            <person name="Breuer J."/>
            <person name="Kuo A."/>
            <person name="Lipzen A."/>
            <person name="Pangilinan J."/>
            <person name="Dilworth D."/>
            <person name="Sandor L."/>
            <person name="Poggeler S."/>
            <person name="Barry K."/>
            <person name="Grigoriev I.V."/>
            <person name="Nowrousian M."/>
        </authorList>
    </citation>
    <scope>NUCLEOTIDE SEQUENCE [LARGE SCALE GENOMIC DNA]</scope>
    <source>
        <strain evidence="8 9">CBS 389.68</strain>
    </source>
</reference>
<evidence type="ECO:0000256" key="5">
    <source>
        <dbReference type="ARBA" id="ARBA00023254"/>
    </source>
</evidence>
<dbReference type="EMBL" id="ML220155">
    <property type="protein sequence ID" value="TGZ77343.1"/>
    <property type="molecule type" value="Genomic_DNA"/>
</dbReference>
<feature type="domain" description="HORMA" evidence="7">
    <location>
        <begin position="44"/>
        <end position="258"/>
    </location>
</feature>
<keyword evidence="9" id="KW-1185">Reference proteome</keyword>